<keyword evidence="1" id="KW-0378">Hydrolase</keyword>
<dbReference type="Gene3D" id="3.60.40.10">
    <property type="entry name" value="PPM-type phosphatase domain"/>
    <property type="match status" value="1"/>
</dbReference>
<dbReference type="SUPFAM" id="SSF55781">
    <property type="entry name" value="GAF domain-like"/>
    <property type="match status" value="2"/>
</dbReference>
<dbReference type="InterPro" id="IPR052016">
    <property type="entry name" value="Bact_Sigma-Reg"/>
</dbReference>
<evidence type="ECO:0000313" key="5">
    <source>
        <dbReference type="Proteomes" id="UP000578112"/>
    </source>
</evidence>
<name>A0A7W7MS04_9ACTN</name>
<dbReference type="Pfam" id="PF01590">
    <property type="entry name" value="GAF"/>
    <property type="match status" value="1"/>
</dbReference>
<dbReference type="PANTHER" id="PTHR43156">
    <property type="entry name" value="STAGE II SPORULATION PROTEIN E-RELATED"/>
    <property type="match status" value="1"/>
</dbReference>
<dbReference type="Gene3D" id="3.30.450.40">
    <property type="match status" value="2"/>
</dbReference>
<gene>
    <name evidence="4" type="ORF">BJ971_005399</name>
</gene>
<evidence type="ECO:0000313" key="4">
    <source>
        <dbReference type="EMBL" id="MBB4764843.1"/>
    </source>
</evidence>
<organism evidence="4 5">
    <name type="scientific">Actinoplanes digitatis</name>
    <dbReference type="NCBI Taxonomy" id="1868"/>
    <lineage>
        <taxon>Bacteria</taxon>
        <taxon>Bacillati</taxon>
        <taxon>Actinomycetota</taxon>
        <taxon>Actinomycetes</taxon>
        <taxon>Micromonosporales</taxon>
        <taxon>Micromonosporaceae</taxon>
        <taxon>Actinoplanes</taxon>
    </lineage>
</organism>
<evidence type="ECO:0000259" key="3">
    <source>
        <dbReference type="SMART" id="SM00331"/>
    </source>
</evidence>
<dbReference type="SMART" id="SM00065">
    <property type="entry name" value="GAF"/>
    <property type="match status" value="2"/>
</dbReference>
<keyword evidence="5" id="KW-1185">Reference proteome</keyword>
<dbReference type="InterPro" id="IPR036457">
    <property type="entry name" value="PPM-type-like_dom_sf"/>
</dbReference>
<feature type="domain" description="PPM-type phosphatase" evidence="3">
    <location>
        <begin position="323"/>
        <end position="540"/>
    </location>
</feature>
<feature type="domain" description="GAF" evidence="2">
    <location>
        <begin position="1"/>
        <end position="132"/>
    </location>
</feature>
<dbReference type="Proteomes" id="UP000578112">
    <property type="component" value="Unassembled WGS sequence"/>
</dbReference>
<dbReference type="InterPro" id="IPR003018">
    <property type="entry name" value="GAF"/>
</dbReference>
<protein>
    <submittedName>
        <fullName evidence="4">Serine phosphatase RsbU (Regulator of sigma subunit)</fullName>
    </submittedName>
</protein>
<dbReference type="GO" id="GO:0016791">
    <property type="term" value="F:phosphatase activity"/>
    <property type="evidence" value="ECO:0007669"/>
    <property type="project" value="TreeGrafter"/>
</dbReference>
<dbReference type="SUPFAM" id="SSF81606">
    <property type="entry name" value="PP2C-like"/>
    <property type="match status" value="1"/>
</dbReference>
<sequence>MLNVPIGLVALIEPERQVLPGASGLSEPWQQQRQTPLSYAPGQHVATGGAPLVIEDARTDPRSAGTPAVRELNVVAYAGMPLTDETGVELGTLCAIDTAPRRWTGSELALLGDLAAACSDGLRLRIANSTAQRRSAESDAALDRSQLLLRASVALANTSTADDVAAVVHDLVTGTLNPAHVEVSLLDRSRMVSWQSGPALPASAARWSEHDAIPSGLAVRTGAAVLLPDLAAVRALTPDAVDTYLEMGWQSAASVPLPGFDGRVGALTFVWKQPHVLDHTELTILTALAVYTAQALQRADYLRSRENVAAILQRAMLSDVPDSAPFELAARYEPAARGEQVGGDWYDAVRLDLQYLALVIGDVTGHDMRAAALMGRVRSKLRLLLVDRHEPPAALLRRLDSANQALGDRIIASAVLAYLRPEPGGDGHQLQWSNAGHPNPLLLDAAGVTVLTGHDPLLGVTRRTPRTSHTRHLPPGSTVLFYTDGLIETREHPFDERERELHAALAGLHDLPLTELLDRIYAAFAGDDQEDDVALLAVRTPPRQ</sequence>
<dbReference type="InterPro" id="IPR029016">
    <property type="entry name" value="GAF-like_dom_sf"/>
</dbReference>
<accession>A0A7W7MS04</accession>
<reference evidence="4 5" key="1">
    <citation type="submission" date="2020-08" db="EMBL/GenBank/DDBJ databases">
        <title>Sequencing the genomes of 1000 actinobacteria strains.</title>
        <authorList>
            <person name="Klenk H.-P."/>
        </authorList>
    </citation>
    <scope>NUCLEOTIDE SEQUENCE [LARGE SCALE GENOMIC DNA]</scope>
    <source>
        <strain evidence="4 5">DSM 43149</strain>
    </source>
</reference>
<dbReference type="PANTHER" id="PTHR43156:SF2">
    <property type="entry name" value="STAGE II SPORULATION PROTEIN E"/>
    <property type="match status" value="1"/>
</dbReference>
<feature type="domain" description="GAF" evidence="2">
    <location>
        <begin position="143"/>
        <end position="306"/>
    </location>
</feature>
<evidence type="ECO:0000256" key="1">
    <source>
        <dbReference type="ARBA" id="ARBA00022801"/>
    </source>
</evidence>
<dbReference type="AlphaFoldDB" id="A0A7W7MS04"/>
<evidence type="ECO:0000259" key="2">
    <source>
        <dbReference type="SMART" id="SM00065"/>
    </source>
</evidence>
<dbReference type="Pfam" id="PF07228">
    <property type="entry name" value="SpoIIE"/>
    <property type="match status" value="1"/>
</dbReference>
<comment type="caution">
    <text evidence="4">The sequence shown here is derived from an EMBL/GenBank/DDBJ whole genome shotgun (WGS) entry which is preliminary data.</text>
</comment>
<dbReference type="InterPro" id="IPR001932">
    <property type="entry name" value="PPM-type_phosphatase-like_dom"/>
</dbReference>
<dbReference type="Pfam" id="PF13185">
    <property type="entry name" value="GAF_2"/>
    <property type="match status" value="1"/>
</dbReference>
<proteinExistence type="predicted"/>
<dbReference type="EMBL" id="JACHNH010000001">
    <property type="protein sequence ID" value="MBB4764843.1"/>
    <property type="molecule type" value="Genomic_DNA"/>
</dbReference>
<dbReference type="SMART" id="SM00331">
    <property type="entry name" value="PP2C_SIG"/>
    <property type="match status" value="1"/>
</dbReference>